<dbReference type="KEGG" id="vg:19525774"/>
<dbReference type="InterPro" id="IPR036412">
    <property type="entry name" value="HAD-like_sf"/>
</dbReference>
<dbReference type="GeneID" id="19525774"/>
<dbReference type="Proteomes" id="UP000026906">
    <property type="component" value="Segment"/>
</dbReference>
<evidence type="ECO:0008006" key="3">
    <source>
        <dbReference type="Google" id="ProtNLM"/>
    </source>
</evidence>
<dbReference type="EMBL" id="KJ489401">
    <property type="protein sequence ID" value="AHZ10647.1"/>
    <property type="molecule type" value="Genomic_DNA"/>
</dbReference>
<evidence type="ECO:0000313" key="1">
    <source>
        <dbReference type="EMBL" id="AHZ10647.1"/>
    </source>
</evidence>
<keyword evidence="2" id="KW-1185">Reference proteome</keyword>
<protein>
    <recommendedName>
        <fullName evidence="3">Hydrolase</fullName>
    </recommendedName>
</protein>
<name>A0A024B2M9_9CAUD</name>
<sequence>MSPTGLFTLGGETMDTYMNESNAAYRLVKEWEQYGRIVVAYDFDNTVYDYHQEGHDYSEVIELIHELHEAGAYLMVYTARPNTELYKVSNYLKENMIPFDSINKMPDFLPFTENKKLYYNILLDDRAGLKSAVNILRTVLTVRELRGNM</sequence>
<evidence type="ECO:0000313" key="2">
    <source>
        <dbReference type="Proteomes" id="UP000026906"/>
    </source>
</evidence>
<organism evidence="1 2">
    <name type="scientific">Bacillus phage Megatron</name>
    <dbReference type="NCBI Taxonomy" id="1486661"/>
    <lineage>
        <taxon>Viruses</taxon>
        <taxon>Duplodnaviria</taxon>
        <taxon>Heunggongvirae</taxon>
        <taxon>Uroviricota</taxon>
        <taxon>Caudoviricetes</taxon>
        <taxon>Herelleviridae</taxon>
        <taxon>Bastillevirinae</taxon>
        <taxon>Wphvirus</taxon>
        <taxon>Wphvirus megatron</taxon>
    </lineage>
</organism>
<dbReference type="SUPFAM" id="SSF56784">
    <property type="entry name" value="HAD-like"/>
    <property type="match status" value="1"/>
</dbReference>
<accession>A0A024B2M9</accession>
<dbReference type="Gene3D" id="3.40.50.1000">
    <property type="entry name" value="HAD superfamily/HAD-like"/>
    <property type="match status" value="1"/>
</dbReference>
<dbReference type="RefSeq" id="YP_009036136.1">
    <property type="nucleotide sequence ID" value="NC_024211.1"/>
</dbReference>
<reference evidence="2" key="1">
    <citation type="submission" date="2014-09" db="EMBL/GenBank/DDBJ databases">
        <authorList>
            <person name="Sauder A.B."/>
            <person name="McKenzie Q.R."/>
            <person name="Temple L.M."/>
            <person name="Alexis B.K."/>
            <person name="Al-Atrache Z."/>
            <person name="Lewis L.O."/>
            <person name="Loesser-Casey K.E."/>
            <person name="Mitchell K.J."/>
        </authorList>
    </citation>
    <scope>NUCLEOTIDE SEQUENCE [LARGE SCALE GENOMIC DNA]</scope>
</reference>
<proteinExistence type="predicted"/>
<dbReference type="InterPro" id="IPR023214">
    <property type="entry name" value="HAD_sf"/>
</dbReference>